<accession>A0A378IMU9</accession>
<evidence type="ECO:0000313" key="4">
    <source>
        <dbReference type="Proteomes" id="UP000255316"/>
    </source>
</evidence>
<protein>
    <submittedName>
        <fullName evidence="2">Uncharacterized protein</fullName>
    </submittedName>
</protein>
<evidence type="ECO:0000313" key="2">
    <source>
        <dbReference type="EMBL" id="STX36568.1"/>
    </source>
</evidence>
<evidence type="ECO:0000313" key="1">
    <source>
        <dbReference type="EMBL" id="KTC93431.1"/>
    </source>
</evidence>
<proteinExistence type="predicted"/>
<dbReference type="Proteomes" id="UP000255316">
    <property type="component" value="Unassembled WGS sequence"/>
</dbReference>
<dbReference type="AlphaFoldDB" id="A0A378IMU9"/>
<organism evidence="2 4">
    <name type="scientific">Legionella cincinnatiensis</name>
    <dbReference type="NCBI Taxonomy" id="28085"/>
    <lineage>
        <taxon>Bacteria</taxon>
        <taxon>Pseudomonadati</taxon>
        <taxon>Pseudomonadota</taxon>
        <taxon>Gammaproteobacteria</taxon>
        <taxon>Legionellales</taxon>
        <taxon>Legionellaceae</taxon>
        <taxon>Legionella</taxon>
    </lineage>
</organism>
<dbReference type="EMBL" id="LNXX01000005">
    <property type="protein sequence ID" value="KTC93431.1"/>
    <property type="molecule type" value="Genomic_DNA"/>
</dbReference>
<dbReference type="STRING" id="28085.Lcin_0469"/>
<dbReference type="OrthoDB" id="5652850at2"/>
<dbReference type="EMBL" id="UGNX01000001">
    <property type="protein sequence ID" value="STX36568.1"/>
    <property type="molecule type" value="Genomic_DNA"/>
</dbReference>
<evidence type="ECO:0000313" key="3">
    <source>
        <dbReference type="Proteomes" id="UP000054854"/>
    </source>
</evidence>
<dbReference type="RefSeq" id="WP_058463705.1">
    <property type="nucleotide sequence ID" value="NZ_CAAAHQ010000067.1"/>
</dbReference>
<sequence>MKHYSNSPKDSFFNTTETSKKLPLLSLEAYNILSTTTAFSDISSIVSHFNQLVNKDSSVLKSHHYGDGPLNNQVFIKDLNDILARLTAAVNNKKPYQCLFGDVAILKEYLQVILGYYQEQLKQKLPDAKAYEPSPTFWTLMSSIARHEKPLIDEKESQELAQYVTNHTARDVMKEDMQRITNIVMNPFMESHPSTFSYC</sequence>
<reference evidence="1 3" key="1">
    <citation type="submission" date="2015-11" db="EMBL/GenBank/DDBJ databases">
        <title>Genomic analysis of 38 Legionella species identifies large and diverse effector repertoires.</title>
        <authorList>
            <person name="Burstein D."/>
            <person name="Amaro F."/>
            <person name="Zusman T."/>
            <person name="Lifshitz Z."/>
            <person name="Cohen O."/>
            <person name="Gilbert J.A."/>
            <person name="Pupko T."/>
            <person name="Shuman H.A."/>
            <person name="Segal G."/>
        </authorList>
    </citation>
    <scope>NUCLEOTIDE SEQUENCE [LARGE SCALE GENOMIC DNA]</scope>
    <source>
        <strain evidence="1 3">CDC#72-OH-14</strain>
    </source>
</reference>
<gene>
    <name evidence="1" type="ORF">Lcin_0469</name>
    <name evidence="2" type="ORF">NCTC12438_03201</name>
</gene>
<dbReference type="Proteomes" id="UP000054854">
    <property type="component" value="Unassembled WGS sequence"/>
</dbReference>
<keyword evidence="3" id="KW-1185">Reference proteome</keyword>
<reference evidence="2 4" key="2">
    <citation type="submission" date="2018-06" db="EMBL/GenBank/DDBJ databases">
        <authorList>
            <consortium name="Pathogen Informatics"/>
            <person name="Doyle S."/>
        </authorList>
    </citation>
    <scope>NUCLEOTIDE SEQUENCE [LARGE SCALE GENOMIC DNA]</scope>
    <source>
        <strain evidence="2 4">NCTC12438</strain>
    </source>
</reference>
<name>A0A378IMU9_9GAMM</name>